<dbReference type="GO" id="GO:0005840">
    <property type="term" value="C:ribosome"/>
    <property type="evidence" value="ECO:0007669"/>
    <property type="project" value="UniProtKB-KW"/>
</dbReference>
<dbReference type="GO" id="GO:0006412">
    <property type="term" value="P:translation"/>
    <property type="evidence" value="ECO:0007669"/>
    <property type="project" value="UniProtKB-UniRule"/>
</dbReference>
<dbReference type="PaxDb" id="1435377-SUSAZ_03030"/>
<comment type="similarity">
    <text evidence="1 4">Belongs to the eukaryotic ribosomal protein eS17 family.</text>
</comment>
<dbReference type="OMA" id="TRDFEHN"/>
<dbReference type="Pfam" id="PF00833">
    <property type="entry name" value="Ribosomal_S17e"/>
    <property type="match status" value="1"/>
</dbReference>
<sequence length="82" mass="9599">MGNVYTKDIKRVARELYDKFKDQASDKYDDNKKLVDEYVNVSSKKVKNRIAGYLTRYVKISKNKVEAQEASEELEEDLESET</sequence>
<proteinExistence type="inferred from homology"/>
<evidence type="ECO:0000256" key="4">
    <source>
        <dbReference type="HAMAP-Rule" id="MF_00511"/>
    </source>
</evidence>
<keyword evidence="2 4" id="KW-0689">Ribosomal protein</keyword>
<dbReference type="PROSITE" id="PS00712">
    <property type="entry name" value="RIBOSOMAL_S17E"/>
    <property type="match status" value="1"/>
</dbReference>
<dbReference type="GO" id="GO:0005829">
    <property type="term" value="C:cytosol"/>
    <property type="evidence" value="ECO:0007669"/>
    <property type="project" value="UniProtKB-ARBA"/>
</dbReference>
<dbReference type="PANTHER" id="PTHR10732:SF0">
    <property type="entry name" value="40S RIBOSOMAL PROTEIN S17"/>
    <property type="match status" value="1"/>
</dbReference>
<evidence type="ECO:0000256" key="1">
    <source>
        <dbReference type="ARBA" id="ARBA00010444"/>
    </source>
</evidence>
<dbReference type="NCBIfam" id="NF002242">
    <property type="entry name" value="PRK01151.1"/>
    <property type="match status" value="1"/>
</dbReference>
<dbReference type="Proteomes" id="UP000060043">
    <property type="component" value="Chromosome"/>
</dbReference>
<dbReference type="EMBL" id="CP013694">
    <property type="protein sequence ID" value="ALU29023.1"/>
    <property type="molecule type" value="Genomic_DNA"/>
</dbReference>
<dbReference type="AlphaFoldDB" id="A0A0U3H285"/>
<dbReference type="EMBL" id="CP013695">
    <property type="protein sequence ID" value="ALU31750.1"/>
    <property type="molecule type" value="Genomic_DNA"/>
</dbReference>
<organism evidence="5 8">
    <name type="scientific">Sulfolobus acidocaldarius</name>
    <dbReference type="NCBI Taxonomy" id="2285"/>
    <lineage>
        <taxon>Archaea</taxon>
        <taxon>Thermoproteota</taxon>
        <taxon>Thermoprotei</taxon>
        <taxon>Sulfolobales</taxon>
        <taxon>Sulfolobaceae</taxon>
        <taxon>Sulfolobus</taxon>
    </lineage>
</organism>
<evidence type="ECO:0000313" key="5">
    <source>
        <dbReference type="EMBL" id="ALU29023.1"/>
    </source>
</evidence>
<dbReference type="HAMAP" id="MF_00511">
    <property type="entry name" value="Ribosomal_eS17"/>
    <property type="match status" value="1"/>
</dbReference>
<dbReference type="InterPro" id="IPR036401">
    <property type="entry name" value="Ribosomal_eS17_sf"/>
</dbReference>
<accession>A0A0U3H285</accession>
<evidence type="ECO:0000256" key="2">
    <source>
        <dbReference type="ARBA" id="ARBA00022980"/>
    </source>
</evidence>
<dbReference type="InterPro" id="IPR001210">
    <property type="entry name" value="Ribosomal_eS17"/>
</dbReference>
<dbReference type="STRING" id="1435377.SUSAZ_03030"/>
<dbReference type="SMR" id="A0A0U3H285"/>
<evidence type="ECO:0000256" key="3">
    <source>
        <dbReference type="ARBA" id="ARBA00023274"/>
    </source>
</evidence>
<evidence type="ECO:0000313" key="8">
    <source>
        <dbReference type="Proteomes" id="UP000065473"/>
    </source>
</evidence>
<dbReference type="GO" id="GO:0003735">
    <property type="term" value="F:structural constituent of ribosome"/>
    <property type="evidence" value="ECO:0007669"/>
    <property type="project" value="InterPro"/>
</dbReference>
<dbReference type="GO" id="GO:1990904">
    <property type="term" value="C:ribonucleoprotein complex"/>
    <property type="evidence" value="ECO:0007669"/>
    <property type="project" value="UniProtKB-KW"/>
</dbReference>
<dbReference type="Proteomes" id="UP000065473">
    <property type="component" value="Chromosome"/>
</dbReference>
<dbReference type="PANTHER" id="PTHR10732">
    <property type="entry name" value="40S RIBOSOMAL PROTEIN S17"/>
    <property type="match status" value="1"/>
</dbReference>
<dbReference type="GeneID" id="14551189"/>
<dbReference type="SUPFAM" id="SSF116820">
    <property type="entry name" value="Rps17e-like"/>
    <property type="match status" value="1"/>
</dbReference>
<dbReference type="RefSeq" id="WP_011277556.1">
    <property type="nucleotide sequence ID" value="NZ_BHWZ01000001.1"/>
</dbReference>
<dbReference type="InterPro" id="IPR018273">
    <property type="entry name" value="Ribosomal_eS17_CS"/>
</dbReference>
<evidence type="ECO:0000313" key="7">
    <source>
        <dbReference type="Proteomes" id="UP000060043"/>
    </source>
</evidence>
<dbReference type="Gene3D" id="1.10.60.20">
    <property type="entry name" value="Ribosomal protein S17e-like"/>
    <property type="match status" value="1"/>
</dbReference>
<dbReference type="OrthoDB" id="52479at2157"/>
<name>A0A0U3H285_9CREN</name>
<gene>
    <name evidence="4" type="primary">rps17e</name>
    <name evidence="5" type="ORF">ATY89_03050</name>
    <name evidence="6" type="ORF">ATZ20_06075</name>
</gene>
<reference evidence="7 8" key="1">
    <citation type="submission" date="2015-12" db="EMBL/GenBank/DDBJ databases">
        <title>A stable core within a dynamic pangenome in Sulfolobus acidocaldarius.</title>
        <authorList>
            <person name="Anderson R."/>
            <person name="Kouris A."/>
            <person name="Seward C."/>
            <person name="Campbell K."/>
            <person name="Whitaker R."/>
        </authorList>
    </citation>
    <scope>NUCLEOTIDE SEQUENCE [LARGE SCALE GENOMIC DNA]</scope>
    <source>
        <strain evidence="5 8">GG12-C01-09</strain>
        <strain evidence="6 7">NG05B_CO5_07</strain>
    </source>
</reference>
<protein>
    <recommendedName>
        <fullName evidence="4">Small ribosomal subunit protein eS17</fullName>
    </recommendedName>
</protein>
<evidence type="ECO:0000313" key="6">
    <source>
        <dbReference type="EMBL" id="ALU31750.1"/>
    </source>
</evidence>
<keyword evidence="3 4" id="KW-0687">Ribonucleoprotein</keyword>